<evidence type="ECO:0000313" key="2">
    <source>
        <dbReference type="EMBL" id="MFC4359830.1"/>
    </source>
</evidence>
<feature type="transmembrane region" description="Helical" evidence="1">
    <location>
        <begin position="32"/>
        <end position="53"/>
    </location>
</feature>
<dbReference type="RefSeq" id="WP_267621191.1">
    <property type="nucleotide sequence ID" value="NZ_JAODIW010000006.1"/>
</dbReference>
<sequence>MTEIGRRLVHVSGTGLPALYLLDLVTWRELQYLLAAGLLVAGVLEFFRLFVGLDWWVYRRLTREYERGNPAGYALYFVSLTAVAFLFDPPVAVPGMLMLTVGDPISGLLGSNDAGRGKRLGVLAAMFGVCFLLAVPFTTSQAASVPWLVGVAAAAAGAAGATLADGVKPVVATYVIDDNLSIPPAACVAIWAVLLLGG</sequence>
<reference evidence="2 3" key="1">
    <citation type="journal article" date="2019" name="Int. J. Syst. Evol. Microbiol.">
        <title>The Global Catalogue of Microorganisms (GCM) 10K type strain sequencing project: providing services to taxonomists for standard genome sequencing and annotation.</title>
        <authorList>
            <consortium name="The Broad Institute Genomics Platform"/>
            <consortium name="The Broad Institute Genome Sequencing Center for Infectious Disease"/>
            <person name="Wu L."/>
            <person name="Ma J."/>
        </authorList>
    </citation>
    <scope>NUCLEOTIDE SEQUENCE [LARGE SCALE GENOMIC DNA]</scope>
    <source>
        <strain evidence="2 3">CGMCC 1.12553</strain>
    </source>
</reference>
<dbReference type="Proteomes" id="UP001595921">
    <property type="component" value="Unassembled WGS sequence"/>
</dbReference>
<evidence type="ECO:0000313" key="3">
    <source>
        <dbReference type="Proteomes" id="UP001595921"/>
    </source>
</evidence>
<evidence type="ECO:0000256" key="1">
    <source>
        <dbReference type="SAM" id="Phobius"/>
    </source>
</evidence>
<dbReference type="GO" id="GO:0016301">
    <property type="term" value="F:kinase activity"/>
    <property type="evidence" value="ECO:0007669"/>
    <property type="project" value="UniProtKB-KW"/>
</dbReference>
<protein>
    <submittedName>
        <fullName evidence="2">Dolichol kinase</fullName>
    </submittedName>
</protein>
<dbReference type="EMBL" id="JBHSDS010000008">
    <property type="protein sequence ID" value="MFC4359830.1"/>
    <property type="molecule type" value="Genomic_DNA"/>
</dbReference>
<gene>
    <name evidence="2" type="ORF">ACFO0N_17940</name>
</gene>
<keyword evidence="2" id="KW-0808">Transferase</keyword>
<comment type="caution">
    <text evidence="2">The sequence shown here is derived from an EMBL/GenBank/DDBJ whole genome shotgun (WGS) entry which is preliminary data.</text>
</comment>
<feature type="transmembrane region" description="Helical" evidence="1">
    <location>
        <begin position="179"/>
        <end position="197"/>
    </location>
</feature>
<organism evidence="2 3">
    <name type="scientific">Halobium salinum</name>
    <dbReference type="NCBI Taxonomy" id="1364940"/>
    <lineage>
        <taxon>Archaea</taxon>
        <taxon>Methanobacteriati</taxon>
        <taxon>Methanobacteriota</taxon>
        <taxon>Stenosarchaea group</taxon>
        <taxon>Halobacteria</taxon>
        <taxon>Halobacteriales</taxon>
        <taxon>Haloferacaceae</taxon>
        <taxon>Halobium</taxon>
    </lineage>
</organism>
<feature type="transmembrane region" description="Helical" evidence="1">
    <location>
        <begin position="73"/>
        <end position="99"/>
    </location>
</feature>
<keyword evidence="1" id="KW-0472">Membrane</keyword>
<proteinExistence type="predicted"/>
<keyword evidence="2" id="KW-0418">Kinase</keyword>
<keyword evidence="1" id="KW-0812">Transmembrane</keyword>
<name>A0ABD5PGP9_9EURY</name>
<keyword evidence="3" id="KW-1185">Reference proteome</keyword>
<accession>A0ABD5PGP9</accession>
<dbReference type="PANTHER" id="PTHR31303">
    <property type="entry name" value="CTP-DEPENDENT DIACYLGLYCEROL KINASE 1"/>
    <property type="match status" value="1"/>
</dbReference>
<feature type="transmembrane region" description="Helical" evidence="1">
    <location>
        <begin position="120"/>
        <end position="139"/>
    </location>
</feature>
<keyword evidence="1" id="KW-1133">Transmembrane helix</keyword>
<dbReference type="PANTHER" id="PTHR31303:SF1">
    <property type="entry name" value="CTP-DEPENDENT DIACYLGLYCEROL KINASE 1"/>
    <property type="match status" value="1"/>
</dbReference>
<dbReference type="InterPro" id="IPR037997">
    <property type="entry name" value="Dgk1-like"/>
</dbReference>
<feature type="transmembrane region" description="Helical" evidence="1">
    <location>
        <begin position="145"/>
        <end position="167"/>
    </location>
</feature>
<dbReference type="AlphaFoldDB" id="A0ABD5PGP9"/>